<evidence type="ECO:0000313" key="5">
    <source>
        <dbReference type="Proteomes" id="UP001164286"/>
    </source>
</evidence>
<dbReference type="PANTHER" id="PTHR19836:SF19">
    <property type="entry name" value="SMALL RIBOSOMAL SUBUNIT PROTEIN US14M"/>
    <property type="match status" value="1"/>
</dbReference>
<comment type="caution">
    <text evidence="4">The sequence shown here is derived from an EMBL/GenBank/DDBJ whole genome shotgun (WGS) entry which is preliminary data.</text>
</comment>
<dbReference type="PANTHER" id="PTHR19836">
    <property type="entry name" value="30S RIBOSOMAL PROTEIN S14"/>
    <property type="match status" value="1"/>
</dbReference>
<dbReference type="Pfam" id="PF00253">
    <property type="entry name" value="Ribosomal_S14"/>
    <property type="match status" value="1"/>
</dbReference>
<reference evidence="4" key="1">
    <citation type="journal article" date="2022" name="G3 (Bethesda)">
        <title>High quality genome of the basidiomycete yeast Dioszegia hungarica PDD-24b-2 isolated from cloud water.</title>
        <authorList>
            <person name="Jarrige D."/>
            <person name="Haridas S."/>
            <person name="Bleykasten-Grosshans C."/>
            <person name="Joly M."/>
            <person name="Nadalig T."/>
            <person name="Sancelme M."/>
            <person name="Vuilleumier S."/>
            <person name="Grigoriev I.V."/>
            <person name="Amato P."/>
            <person name="Bringel F."/>
        </authorList>
    </citation>
    <scope>NUCLEOTIDE SEQUENCE</scope>
    <source>
        <strain evidence="4">PDD-24b-2</strain>
    </source>
</reference>
<dbReference type="Gene3D" id="1.10.287.1480">
    <property type="match status" value="1"/>
</dbReference>
<evidence type="ECO:0000256" key="3">
    <source>
        <dbReference type="ARBA" id="ARBA00023274"/>
    </source>
</evidence>
<evidence type="ECO:0008006" key="6">
    <source>
        <dbReference type="Google" id="ProtNLM"/>
    </source>
</evidence>
<dbReference type="SUPFAM" id="SSF57716">
    <property type="entry name" value="Glucocorticoid receptor-like (DNA-binding domain)"/>
    <property type="match status" value="1"/>
</dbReference>
<sequence length="102" mass="11469">MGSKSSFIRDMRKRLSLNEMETTRRAHLFVARNTTLPANVRHRAQLALNNLNGGEGRRGAVKARCVETGRGRGIMSQFGLCRFQFRLKALSGEIPGVHKSTW</sequence>
<comment type="similarity">
    <text evidence="1">Belongs to the universal ribosomal protein uS14 family.</text>
</comment>
<name>A0AA38HDI7_9TREE</name>
<dbReference type="GO" id="GO:0005763">
    <property type="term" value="C:mitochondrial small ribosomal subunit"/>
    <property type="evidence" value="ECO:0007669"/>
    <property type="project" value="TreeGrafter"/>
</dbReference>
<dbReference type="Proteomes" id="UP001164286">
    <property type="component" value="Unassembled WGS sequence"/>
</dbReference>
<dbReference type="GO" id="GO:0003735">
    <property type="term" value="F:structural constituent of ribosome"/>
    <property type="evidence" value="ECO:0007669"/>
    <property type="project" value="InterPro"/>
</dbReference>
<organism evidence="4 5">
    <name type="scientific">Dioszegia hungarica</name>
    <dbReference type="NCBI Taxonomy" id="4972"/>
    <lineage>
        <taxon>Eukaryota</taxon>
        <taxon>Fungi</taxon>
        <taxon>Dikarya</taxon>
        <taxon>Basidiomycota</taxon>
        <taxon>Agaricomycotina</taxon>
        <taxon>Tremellomycetes</taxon>
        <taxon>Tremellales</taxon>
        <taxon>Bulleribasidiaceae</taxon>
        <taxon>Dioszegia</taxon>
    </lineage>
</organism>
<gene>
    <name evidence="4" type="ORF">MKK02DRAFT_42673</name>
</gene>
<proteinExistence type="inferred from homology"/>
<accession>A0AA38HDI7</accession>
<evidence type="ECO:0000256" key="2">
    <source>
        <dbReference type="ARBA" id="ARBA00022980"/>
    </source>
</evidence>
<evidence type="ECO:0000313" key="4">
    <source>
        <dbReference type="EMBL" id="KAI9638283.1"/>
    </source>
</evidence>
<dbReference type="PROSITE" id="PS00527">
    <property type="entry name" value="RIBOSOMAL_S14"/>
    <property type="match status" value="1"/>
</dbReference>
<dbReference type="InterPro" id="IPR001209">
    <property type="entry name" value="Ribosomal_uS14"/>
</dbReference>
<keyword evidence="2" id="KW-0689">Ribosomal protein</keyword>
<dbReference type="AlphaFoldDB" id="A0AA38HDI7"/>
<evidence type="ECO:0000256" key="1">
    <source>
        <dbReference type="ARBA" id="ARBA00009083"/>
    </source>
</evidence>
<dbReference type="GO" id="GO:0006412">
    <property type="term" value="P:translation"/>
    <property type="evidence" value="ECO:0007669"/>
    <property type="project" value="InterPro"/>
</dbReference>
<dbReference type="RefSeq" id="XP_052948060.1">
    <property type="nucleotide sequence ID" value="XM_053092109.1"/>
</dbReference>
<dbReference type="InterPro" id="IPR018271">
    <property type="entry name" value="Ribosomal_uS14_CS"/>
</dbReference>
<keyword evidence="5" id="KW-1185">Reference proteome</keyword>
<keyword evidence="3" id="KW-0687">Ribonucleoprotein</keyword>
<dbReference type="EMBL" id="JAKWFO010000003">
    <property type="protein sequence ID" value="KAI9638283.1"/>
    <property type="molecule type" value="Genomic_DNA"/>
</dbReference>
<dbReference type="GeneID" id="77731314"/>
<protein>
    <recommendedName>
        <fullName evidence="6">Ribosomal protein S14</fullName>
    </recommendedName>
</protein>